<organism evidence="11 12">
    <name type="scientific">Calidris pygmaea</name>
    <name type="common">Spoon-billed sandpiper</name>
    <dbReference type="NCBI Taxonomy" id="425635"/>
    <lineage>
        <taxon>Eukaryota</taxon>
        <taxon>Metazoa</taxon>
        <taxon>Chordata</taxon>
        <taxon>Craniata</taxon>
        <taxon>Vertebrata</taxon>
        <taxon>Euteleostomi</taxon>
        <taxon>Archelosauria</taxon>
        <taxon>Archosauria</taxon>
        <taxon>Dinosauria</taxon>
        <taxon>Saurischia</taxon>
        <taxon>Theropoda</taxon>
        <taxon>Coelurosauria</taxon>
        <taxon>Aves</taxon>
        <taxon>Neognathae</taxon>
        <taxon>Neoaves</taxon>
        <taxon>Charadriiformes</taxon>
        <taxon>Scolopacidae</taxon>
        <taxon>Calidris</taxon>
    </lineage>
</organism>
<reference evidence="11" key="2">
    <citation type="submission" date="2025-09" db="UniProtKB">
        <authorList>
            <consortium name="Ensembl"/>
        </authorList>
    </citation>
    <scope>IDENTIFICATION</scope>
</reference>
<dbReference type="Pfam" id="PF13639">
    <property type="entry name" value="zf-RING_2"/>
    <property type="match status" value="1"/>
</dbReference>
<dbReference type="SUPFAM" id="SSF57850">
    <property type="entry name" value="RING/U-box"/>
    <property type="match status" value="1"/>
</dbReference>
<comment type="catalytic activity">
    <reaction evidence="1">
        <text>S-ubiquitinyl-[E2 ubiquitin-conjugating enzyme]-L-cysteine + [acceptor protein]-L-lysine = [E2 ubiquitin-conjugating enzyme]-L-cysteine + N(6)-ubiquitinyl-[acceptor protein]-L-lysine.</text>
        <dbReference type="EC" id="2.3.2.27"/>
    </reaction>
</comment>
<dbReference type="GO" id="GO:0008270">
    <property type="term" value="F:zinc ion binding"/>
    <property type="evidence" value="ECO:0007669"/>
    <property type="project" value="UniProtKB-KW"/>
</dbReference>
<dbReference type="GO" id="GO:0061630">
    <property type="term" value="F:ubiquitin protein ligase activity"/>
    <property type="evidence" value="ECO:0007669"/>
    <property type="project" value="UniProtKB-EC"/>
</dbReference>
<evidence type="ECO:0000256" key="9">
    <source>
        <dbReference type="PROSITE-ProRule" id="PRU00175"/>
    </source>
</evidence>
<dbReference type="PROSITE" id="PS50089">
    <property type="entry name" value="ZF_RING_2"/>
    <property type="match status" value="1"/>
</dbReference>
<keyword evidence="5 9" id="KW-0863">Zinc-finger</keyword>
<evidence type="ECO:0000256" key="3">
    <source>
        <dbReference type="ARBA" id="ARBA00022679"/>
    </source>
</evidence>
<dbReference type="SMART" id="SM00184">
    <property type="entry name" value="RING"/>
    <property type="match status" value="1"/>
</dbReference>
<evidence type="ECO:0000256" key="6">
    <source>
        <dbReference type="ARBA" id="ARBA00022833"/>
    </source>
</evidence>
<dbReference type="GO" id="GO:0006513">
    <property type="term" value="P:protein monoubiquitination"/>
    <property type="evidence" value="ECO:0007669"/>
    <property type="project" value="TreeGrafter"/>
</dbReference>
<evidence type="ECO:0000256" key="7">
    <source>
        <dbReference type="ARBA" id="ARBA00023015"/>
    </source>
</evidence>
<evidence type="ECO:0000313" key="11">
    <source>
        <dbReference type="Ensembl" id="ENSCPGP00000007251.1"/>
    </source>
</evidence>
<keyword evidence="3" id="KW-0808">Transferase</keyword>
<dbReference type="PROSITE" id="PS00518">
    <property type="entry name" value="ZF_RING_1"/>
    <property type="match status" value="1"/>
</dbReference>
<dbReference type="Ensembl" id="ENSCPGT00000007978.1">
    <property type="protein sequence ID" value="ENSCPGP00000007251.1"/>
    <property type="gene ID" value="ENSCPGG00000005194.1"/>
</dbReference>
<evidence type="ECO:0000256" key="8">
    <source>
        <dbReference type="ARBA" id="ARBA00023163"/>
    </source>
</evidence>
<dbReference type="InterPro" id="IPR017907">
    <property type="entry name" value="Znf_RING_CS"/>
</dbReference>
<feature type="domain" description="RING-type" evidence="10">
    <location>
        <begin position="50"/>
        <end position="89"/>
    </location>
</feature>
<dbReference type="InterPro" id="IPR013083">
    <property type="entry name" value="Znf_RING/FYVE/PHD"/>
</dbReference>
<dbReference type="Gene3D" id="3.30.40.10">
    <property type="entry name" value="Zinc/RING finger domain, C3HC4 (zinc finger)"/>
    <property type="match status" value="1"/>
</dbReference>
<keyword evidence="6" id="KW-0862">Zinc</keyword>
<protein>
    <recommendedName>
        <fullName evidence="2">RING-type E3 ubiquitin transferase</fullName>
        <ecNumber evidence="2">2.3.2.27</ecNumber>
    </recommendedName>
</protein>
<keyword evidence="8" id="KW-0804">Transcription</keyword>
<evidence type="ECO:0000256" key="2">
    <source>
        <dbReference type="ARBA" id="ARBA00012483"/>
    </source>
</evidence>
<evidence type="ECO:0000259" key="10">
    <source>
        <dbReference type="PROSITE" id="PS50089"/>
    </source>
</evidence>
<keyword evidence="4" id="KW-0479">Metal-binding</keyword>
<evidence type="ECO:0000256" key="4">
    <source>
        <dbReference type="ARBA" id="ARBA00022723"/>
    </source>
</evidence>
<dbReference type="InterPro" id="IPR001841">
    <property type="entry name" value="Znf_RING"/>
</dbReference>
<sequence length="133" mass="14734">MCVSVGALSGCPHPFWVIRLRAGPSAGWRRQLTSFSEGDDHQQASPVELCPICLDTISNEASISICGHIFCFNCILEWSRISAVCPICRQPFHHLYHKVGPSNYEVYHITAPGALTAALQCLWEDSEGLFKMV</sequence>
<keyword evidence="12" id="KW-1185">Reference proteome</keyword>
<evidence type="ECO:0000313" key="12">
    <source>
        <dbReference type="Proteomes" id="UP000694419"/>
    </source>
</evidence>
<keyword evidence="7" id="KW-0805">Transcription regulation</keyword>
<dbReference type="Proteomes" id="UP000694419">
    <property type="component" value="Unplaced"/>
</dbReference>
<dbReference type="EC" id="2.3.2.27" evidence="2"/>
<dbReference type="AlphaFoldDB" id="A0A8C3JKW7"/>
<reference evidence="11" key="1">
    <citation type="submission" date="2025-08" db="UniProtKB">
        <authorList>
            <consortium name="Ensembl"/>
        </authorList>
    </citation>
    <scope>IDENTIFICATION</scope>
</reference>
<evidence type="ECO:0000256" key="1">
    <source>
        <dbReference type="ARBA" id="ARBA00000900"/>
    </source>
</evidence>
<proteinExistence type="predicted"/>
<dbReference type="PANTHER" id="PTHR46077:SF1">
    <property type="entry name" value="TOP1 BINDING ARGININE_SERINE RICH PROTEIN, E3 UBIQUITIN LIGASE"/>
    <property type="match status" value="1"/>
</dbReference>
<dbReference type="GO" id="GO:0000209">
    <property type="term" value="P:protein polyubiquitination"/>
    <property type="evidence" value="ECO:0007669"/>
    <property type="project" value="TreeGrafter"/>
</dbReference>
<accession>A0A8C3JKW7</accession>
<evidence type="ECO:0000256" key="5">
    <source>
        <dbReference type="ARBA" id="ARBA00022771"/>
    </source>
</evidence>
<name>A0A8C3JKW7_9CHAR</name>
<dbReference type="PANTHER" id="PTHR46077">
    <property type="entry name" value="E3 UBIQUITIN-PROTEIN LIGASE TOPORS"/>
    <property type="match status" value="1"/>
</dbReference>